<dbReference type="GO" id="GO:0008104">
    <property type="term" value="P:intracellular protein localization"/>
    <property type="evidence" value="ECO:0007669"/>
    <property type="project" value="TreeGrafter"/>
</dbReference>
<dbReference type="GO" id="GO:0016020">
    <property type="term" value="C:membrane"/>
    <property type="evidence" value="ECO:0007669"/>
    <property type="project" value="TreeGrafter"/>
</dbReference>
<dbReference type="GO" id="GO:0005829">
    <property type="term" value="C:cytosol"/>
    <property type="evidence" value="ECO:0007669"/>
    <property type="project" value="GOC"/>
</dbReference>
<reference evidence="1" key="1">
    <citation type="submission" date="2020-11" db="EMBL/GenBank/DDBJ databases">
        <authorList>
            <person name="Tran Van P."/>
        </authorList>
    </citation>
    <scope>NUCLEOTIDE SEQUENCE</scope>
</reference>
<organism evidence="1">
    <name type="scientific">Timema californicum</name>
    <name type="common">California timema</name>
    <name type="synonym">Walking stick</name>
    <dbReference type="NCBI Taxonomy" id="61474"/>
    <lineage>
        <taxon>Eukaryota</taxon>
        <taxon>Metazoa</taxon>
        <taxon>Ecdysozoa</taxon>
        <taxon>Arthropoda</taxon>
        <taxon>Hexapoda</taxon>
        <taxon>Insecta</taxon>
        <taxon>Pterygota</taxon>
        <taxon>Neoptera</taxon>
        <taxon>Polyneoptera</taxon>
        <taxon>Phasmatodea</taxon>
        <taxon>Timematodea</taxon>
        <taxon>Timematoidea</taxon>
        <taxon>Timematidae</taxon>
        <taxon>Timema</taxon>
    </lineage>
</organism>
<dbReference type="AlphaFoldDB" id="A0A7R9J2K0"/>
<name>A0A7R9J2K0_TIMCA</name>
<dbReference type="InterPro" id="IPR040108">
    <property type="entry name" value="Laa1/Sip1/HEATR5"/>
</dbReference>
<protein>
    <submittedName>
        <fullName evidence="1">(California timema) hypothetical protein</fullName>
    </submittedName>
</protein>
<dbReference type="PANTHER" id="PTHR21663:SF0">
    <property type="entry name" value="HEAT REPEAT-CONTAINING PROTEIN 5B"/>
    <property type="match status" value="1"/>
</dbReference>
<dbReference type="GO" id="GO:0042147">
    <property type="term" value="P:retrograde transport, endosome to Golgi"/>
    <property type="evidence" value="ECO:0007669"/>
    <property type="project" value="TreeGrafter"/>
</dbReference>
<dbReference type="EMBL" id="OE180356">
    <property type="protein sequence ID" value="CAD7571145.1"/>
    <property type="molecule type" value="Genomic_DNA"/>
</dbReference>
<evidence type="ECO:0000313" key="1">
    <source>
        <dbReference type="EMBL" id="CAD7571145.1"/>
    </source>
</evidence>
<dbReference type="PANTHER" id="PTHR21663">
    <property type="entry name" value="HYPOTHETICAL HEAT DOMAIN-CONTAINING"/>
    <property type="match status" value="1"/>
</dbReference>
<dbReference type="GO" id="GO:0005794">
    <property type="term" value="C:Golgi apparatus"/>
    <property type="evidence" value="ECO:0007669"/>
    <property type="project" value="TreeGrafter"/>
</dbReference>
<proteinExistence type="predicted"/>
<dbReference type="GO" id="GO:0030139">
    <property type="term" value="C:endocytic vesicle"/>
    <property type="evidence" value="ECO:0007669"/>
    <property type="project" value="TreeGrafter"/>
</dbReference>
<dbReference type="SUPFAM" id="SSF48371">
    <property type="entry name" value="ARM repeat"/>
    <property type="match status" value="1"/>
</dbReference>
<accession>A0A7R9J2K0</accession>
<dbReference type="GO" id="GO:0006897">
    <property type="term" value="P:endocytosis"/>
    <property type="evidence" value="ECO:0007669"/>
    <property type="project" value="TreeGrafter"/>
</dbReference>
<gene>
    <name evidence="1" type="ORF">TCMB3V08_LOCUS3826</name>
</gene>
<dbReference type="InterPro" id="IPR016024">
    <property type="entry name" value="ARM-type_fold"/>
</dbReference>
<sequence>MSAAAILPTVLYLTTNVMKECATKGVHDPTVLATSVPVTAALHTLRTLITDRYCKDDRVATEWRTLLQSALAKVIDLAKTGCEETRLDEVTMLLAVAVFVLHAPPEVVCAPNLQYPCINQFRQCLQSDNITVKLKCVQTVRTIFAHSDRNVATPYIHALAPRIIEFLYTDASRLPVSDAQLSLTLESIHTVETLITLAEPKHSKLLTFCV</sequence>